<evidence type="ECO:0000256" key="6">
    <source>
        <dbReference type="RuleBase" id="RU003797"/>
    </source>
</evidence>
<evidence type="ECO:0000256" key="4">
    <source>
        <dbReference type="ARBA" id="ARBA00022833"/>
    </source>
</evidence>
<name>A0A397Q9M4_9HYPH</name>
<dbReference type="InterPro" id="IPR037518">
    <property type="entry name" value="MPN"/>
</dbReference>
<dbReference type="NCBIfam" id="TIGR00608">
    <property type="entry name" value="radc"/>
    <property type="match status" value="1"/>
</dbReference>
<dbReference type="GO" id="GO:0006508">
    <property type="term" value="P:proteolysis"/>
    <property type="evidence" value="ECO:0007669"/>
    <property type="project" value="UniProtKB-KW"/>
</dbReference>
<dbReference type="InterPro" id="IPR010994">
    <property type="entry name" value="RuvA_2-like"/>
</dbReference>
<keyword evidence="3" id="KW-0378">Hydrolase</keyword>
<dbReference type="InterPro" id="IPR020891">
    <property type="entry name" value="UPF0758_CS"/>
</dbReference>
<keyword evidence="2" id="KW-0479">Metal-binding</keyword>
<dbReference type="SUPFAM" id="SSF47781">
    <property type="entry name" value="RuvA domain 2-like"/>
    <property type="match status" value="1"/>
</dbReference>
<dbReference type="InterPro" id="IPR046778">
    <property type="entry name" value="UPF0758_N"/>
</dbReference>
<dbReference type="Gene3D" id="3.40.140.10">
    <property type="entry name" value="Cytidine Deaminase, domain 2"/>
    <property type="match status" value="1"/>
</dbReference>
<keyword evidence="4" id="KW-0862">Zinc</keyword>
<dbReference type="SUPFAM" id="SSF102712">
    <property type="entry name" value="JAB1/MPN domain"/>
    <property type="match status" value="1"/>
</dbReference>
<comment type="caution">
    <text evidence="9">The sequence shown here is derived from an EMBL/GenBank/DDBJ whole genome shotgun (WGS) entry which is preliminary data.</text>
</comment>
<dbReference type="InterPro" id="IPR001405">
    <property type="entry name" value="UPF0758"/>
</dbReference>
<dbReference type="NCBIfam" id="NF000642">
    <property type="entry name" value="PRK00024.1"/>
    <property type="match status" value="1"/>
</dbReference>
<evidence type="ECO:0000256" key="3">
    <source>
        <dbReference type="ARBA" id="ARBA00022801"/>
    </source>
</evidence>
<dbReference type="PROSITE" id="PS01302">
    <property type="entry name" value="UPF0758"/>
    <property type="match status" value="1"/>
</dbReference>
<dbReference type="EMBL" id="QXDF01000001">
    <property type="protein sequence ID" value="RIA54951.1"/>
    <property type="molecule type" value="Genomic_DNA"/>
</dbReference>
<dbReference type="AlphaFoldDB" id="A0A397Q9M4"/>
<dbReference type="PANTHER" id="PTHR30471">
    <property type="entry name" value="DNA REPAIR PROTEIN RADC"/>
    <property type="match status" value="1"/>
</dbReference>
<keyword evidence="10" id="KW-1185">Reference proteome</keyword>
<accession>A0A397Q9M4</accession>
<dbReference type="Proteomes" id="UP000266273">
    <property type="component" value="Unassembled WGS sequence"/>
</dbReference>
<comment type="similarity">
    <text evidence="6">Belongs to the UPF0758 family.</text>
</comment>
<proteinExistence type="inferred from homology"/>
<evidence type="ECO:0000256" key="1">
    <source>
        <dbReference type="ARBA" id="ARBA00022670"/>
    </source>
</evidence>
<evidence type="ECO:0000313" key="10">
    <source>
        <dbReference type="Proteomes" id="UP000266273"/>
    </source>
</evidence>
<feature type="compositionally biased region" description="Basic residues" evidence="7">
    <location>
        <begin position="33"/>
        <end position="53"/>
    </location>
</feature>
<keyword evidence="5" id="KW-0482">Metalloprotease</keyword>
<feature type="domain" description="MPN" evidence="8">
    <location>
        <begin position="143"/>
        <end position="265"/>
    </location>
</feature>
<dbReference type="Gene3D" id="1.10.150.20">
    <property type="entry name" value="5' to 3' exonuclease, C-terminal subdomain"/>
    <property type="match status" value="1"/>
</dbReference>
<sequence>MTSGFDDAQSRESPAAAEQATLPIGETEAESKRVRKRNGKAARPHHHGHRQRLRQRFMEGGADALPDYELLELILFRAIPRRDTKPLAKELLAKFGSFAAVMNASPARLREVSGMGDAVITELKLVRAASLRLLNREIMDRPVLSSWTQVMNYCQAAMAHSEIEQFRILFLDKRNRLIADEVQQEGTVDHTPVYVREIIKRGLELSATALILVHNHPSGDPTPSQADIHMTKEIMETAGKLGIVVHDHIIVGREGSGSLRAAGLM</sequence>
<dbReference type="RefSeq" id="WP_119059921.1">
    <property type="nucleotide sequence ID" value="NZ_QXDF01000001.1"/>
</dbReference>
<evidence type="ECO:0000259" key="8">
    <source>
        <dbReference type="PROSITE" id="PS50249"/>
    </source>
</evidence>
<dbReference type="PROSITE" id="PS50249">
    <property type="entry name" value="MPN"/>
    <property type="match status" value="1"/>
</dbReference>
<evidence type="ECO:0000313" key="9">
    <source>
        <dbReference type="EMBL" id="RIA54951.1"/>
    </source>
</evidence>
<reference evidence="9 10" key="1">
    <citation type="submission" date="2018-08" db="EMBL/GenBank/DDBJ databases">
        <title>Genomic Encyclopedia of Archaeal and Bacterial Type Strains, Phase II (KMG-II): from individual species to whole genera.</title>
        <authorList>
            <person name="Goeker M."/>
        </authorList>
    </citation>
    <scope>NUCLEOTIDE SEQUENCE [LARGE SCALE GENOMIC DNA]</scope>
    <source>
        <strain evidence="9 10">DSM 5002</strain>
    </source>
</reference>
<keyword evidence="1" id="KW-0645">Protease</keyword>
<dbReference type="Pfam" id="PF04002">
    <property type="entry name" value="RadC"/>
    <property type="match status" value="1"/>
</dbReference>
<evidence type="ECO:0000256" key="2">
    <source>
        <dbReference type="ARBA" id="ARBA00022723"/>
    </source>
</evidence>
<organism evidence="9 10">
    <name type="scientific">Dichotomicrobium thermohalophilum</name>
    <dbReference type="NCBI Taxonomy" id="933063"/>
    <lineage>
        <taxon>Bacteria</taxon>
        <taxon>Pseudomonadati</taxon>
        <taxon>Pseudomonadota</taxon>
        <taxon>Alphaproteobacteria</taxon>
        <taxon>Hyphomicrobiales</taxon>
        <taxon>Hyphomicrobiaceae</taxon>
        <taxon>Dichotomicrobium</taxon>
    </lineage>
</organism>
<dbReference type="OrthoDB" id="9804482at2"/>
<dbReference type="GO" id="GO:0046872">
    <property type="term" value="F:metal ion binding"/>
    <property type="evidence" value="ECO:0007669"/>
    <property type="project" value="UniProtKB-KW"/>
</dbReference>
<dbReference type="Pfam" id="PF20582">
    <property type="entry name" value="UPF0758_N"/>
    <property type="match status" value="1"/>
</dbReference>
<dbReference type="InterPro" id="IPR025657">
    <property type="entry name" value="RadC_JAB"/>
</dbReference>
<evidence type="ECO:0000256" key="7">
    <source>
        <dbReference type="SAM" id="MobiDB-lite"/>
    </source>
</evidence>
<feature type="region of interest" description="Disordered" evidence="7">
    <location>
        <begin position="1"/>
        <end position="53"/>
    </location>
</feature>
<dbReference type="CDD" id="cd08071">
    <property type="entry name" value="MPN_DUF2466"/>
    <property type="match status" value="1"/>
</dbReference>
<evidence type="ECO:0000256" key="5">
    <source>
        <dbReference type="ARBA" id="ARBA00023049"/>
    </source>
</evidence>
<gene>
    <name evidence="9" type="ORF">BXY53_0001</name>
</gene>
<protein>
    <submittedName>
        <fullName evidence="9">DNA repair protein RadC</fullName>
    </submittedName>
</protein>
<dbReference type="PANTHER" id="PTHR30471:SF3">
    <property type="entry name" value="UPF0758 PROTEIN YEES-RELATED"/>
    <property type="match status" value="1"/>
</dbReference>
<dbReference type="GO" id="GO:0008237">
    <property type="term" value="F:metallopeptidase activity"/>
    <property type="evidence" value="ECO:0007669"/>
    <property type="project" value="UniProtKB-KW"/>
</dbReference>